<sequence length="499" mass="55830">MGWAPLDGVLCWAVKLGCIYQPPDLIDTKWGYLLFFGLCFADVFVIIMLISTVGGFVTRLHEMRRTKRELAALHKVPSELPSLTILVPCYLPNEQPILKETIAHIMGRLEYGRDFTLIICYNTPHPLPIEADLAKMDGQLFPALEGARDGICLSAMPSPPPSSRLLRIVKVKDSQSKAENLNAALALVDTENVVIYDADHHPDPGSLELLTAHLRARRCECVQGSTYLRHKHSLFDVYINTEFFVTHFVFFPAMQFLTSCGVFGGSNALWKTEALRDYSFRHDVQTEDIELSTQAMLRKVRIRFCPDARSGELPPATFIALYRQRLRWAVGWDQVTIQHFHGIGSSDLSCREKAALYWILPMRWALLFSATLNAIVTPVVGLGYKLQVPGASLGLPIDSCISLAGVAFLSVTGVVLASAVLHEPPHRWLAVLLFQVTGIMYISWQLLLAVISLSKVCIGADGGWIVTTRAAPERLSRKSRSNSQFQQPSNEDFKYYRLK</sequence>
<evidence type="ECO:0000313" key="9">
    <source>
        <dbReference type="Proteomes" id="UP001515480"/>
    </source>
</evidence>
<evidence type="ECO:0000256" key="4">
    <source>
        <dbReference type="ARBA" id="ARBA00022692"/>
    </source>
</evidence>
<evidence type="ECO:0000313" key="8">
    <source>
        <dbReference type="EMBL" id="KAL1503893.1"/>
    </source>
</evidence>
<dbReference type="SUPFAM" id="SSF53448">
    <property type="entry name" value="Nucleotide-diphospho-sugar transferases"/>
    <property type="match status" value="1"/>
</dbReference>
<evidence type="ECO:0000256" key="3">
    <source>
        <dbReference type="ARBA" id="ARBA00022679"/>
    </source>
</evidence>
<dbReference type="Pfam" id="PF13641">
    <property type="entry name" value="Glyco_tranf_2_3"/>
    <property type="match status" value="1"/>
</dbReference>
<keyword evidence="9" id="KW-1185">Reference proteome</keyword>
<evidence type="ECO:0000256" key="1">
    <source>
        <dbReference type="ARBA" id="ARBA00004141"/>
    </source>
</evidence>
<keyword evidence="3" id="KW-0808">Transferase</keyword>
<name>A0AB34IRK8_PRYPA</name>
<keyword evidence="6 7" id="KW-0472">Membrane</keyword>
<dbReference type="Gene3D" id="3.90.550.10">
    <property type="entry name" value="Spore Coat Polysaccharide Biosynthesis Protein SpsA, Chain A"/>
    <property type="match status" value="1"/>
</dbReference>
<dbReference type="EMBL" id="JBGBPQ010000021">
    <property type="protein sequence ID" value="KAL1503893.1"/>
    <property type="molecule type" value="Genomic_DNA"/>
</dbReference>
<keyword evidence="4 7" id="KW-0812">Transmembrane</keyword>
<evidence type="ECO:0008006" key="10">
    <source>
        <dbReference type="Google" id="ProtNLM"/>
    </source>
</evidence>
<dbReference type="CDD" id="cd06423">
    <property type="entry name" value="CESA_like"/>
    <property type="match status" value="1"/>
</dbReference>
<dbReference type="PANTHER" id="PTHR43867">
    <property type="entry name" value="CELLULOSE SYNTHASE CATALYTIC SUBUNIT A [UDP-FORMING]"/>
    <property type="match status" value="1"/>
</dbReference>
<dbReference type="InterPro" id="IPR050321">
    <property type="entry name" value="Glycosyltr_2/OpgH_subfam"/>
</dbReference>
<dbReference type="InterPro" id="IPR029044">
    <property type="entry name" value="Nucleotide-diphossugar_trans"/>
</dbReference>
<dbReference type="GO" id="GO:0016757">
    <property type="term" value="F:glycosyltransferase activity"/>
    <property type="evidence" value="ECO:0007669"/>
    <property type="project" value="UniProtKB-KW"/>
</dbReference>
<comment type="caution">
    <text evidence="8">The sequence shown here is derived from an EMBL/GenBank/DDBJ whole genome shotgun (WGS) entry which is preliminary data.</text>
</comment>
<dbReference type="AlphaFoldDB" id="A0AB34IRK8"/>
<proteinExistence type="predicted"/>
<feature type="transmembrane region" description="Helical" evidence="7">
    <location>
        <begin position="355"/>
        <end position="381"/>
    </location>
</feature>
<dbReference type="PANTHER" id="PTHR43867:SF2">
    <property type="entry name" value="CELLULOSE SYNTHASE CATALYTIC SUBUNIT A [UDP-FORMING]"/>
    <property type="match status" value="1"/>
</dbReference>
<keyword evidence="2" id="KW-0328">Glycosyltransferase</keyword>
<protein>
    <recommendedName>
        <fullName evidence="10">Ceramide glucosyltransferase</fullName>
    </recommendedName>
</protein>
<reference evidence="8 9" key="1">
    <citation type="journal article" date="2024" name="Science">
        <title>Giant polyketide synthase enzymes in the biosynthesis of giant marine polyether toxins.</title>
        <authorList>
            <person name="Fallon T.R."/>
            <person name="Shende V.V."/>
            <person name="Wierzbicki I.H."/>
            <person name="Pendleton A.L."/>
            <person name="Watervoot N.F."/>
            <person name="Auber R.P."/>
            <person name="Gonzalez D.J."/>
            <person name="Wisecaver J.H."/>
            <person name="Moore B.S."/>
        </authorList>
    </citation>
    <scope>NUCLEOTIDE SEQUENCE [LARGE SCALE GENOMIC DNA]</scope>
    <source>
        <strain evidence="8 9">12B1</strain>
    </source>
</reference>
<dbReference type="GO" id="GO:0016020">
    <property type="term" value="C:membrane"/>
    <property type="evidence" value="ECO:0007669"/>
    <property type="project" value="UniProtKB-SubCell"/>
</dbReference>
<feature type="transmembrane region" description="Helical" evidence="7">
    <location>
        <begin position="30"/>
        <end position="58"/>
    </location>
</feature>
<evidence type="ECO:0000256" key="7">
    <source>
        <dbReference type="SAM" id="Phobius"/>
    </source>
</evidence>
<organism evidence="8 9">
    <name type="scientific">Prymnesium parvum</name>
    <name type="common">Toxic golden alga</name>
    <dbReference type="NCBI Taxonomy" id="97485"/>
    <lineage>
        <taxon>Eukaryota</taxon>
        <taxon>Haptista</taxon>
        <taxon>Haptophyta</taxon>
        <taxon>Prymnesiophyceae</taxon>
        <taxon>Prymnesiales</taxon>
        <taxon>Prymnesiaceae</taxon>
        <taxon>Prymnesium</taxon>
    </lineage>
</organism>
<keyword evidence="5 7" id="KW-1133">Transmembrane helix</keyword>
<evidence type="ECO:0000256" key="6">
    <source>
        <dbReference type="ARBA" id="ARBA00023136"/>
    </source>
</evidence>
<comment type="subcellular location">
    <subcellularLocation>
        <location evidence="1">Membrane</location>
        <topology evidence="1">Multi-pass membrane protein</topology>
    </subcellularLocation>
</comment>
<feature type="transmembrane region" description="Helical" evidence="7">
    <location>
        <begin position="428"/>
        <end position="451"/>
    </location>
</feature>
<feature type="transmembrane region" description="Helical" evidence="7">
    <location>
        <begin position="401"/>
        <end position="421"/>
    </location>
</feature>
<evidence type="ECO:0000256" key="5">
    <source>
        <dbReference type="ARBA" id="ARBA00022989"/>
    </source>
</evidence>
<gene>
    <name evidence="8" type="ORF">AB1Y20_012356</name>
</gene>
<evidence type="ECO:0000256" key="2">
    <source>
        <dbReference type="ARBA" id="ARBA00022676"/>
    </source>
</evidence>
<accession>A0AB34IRK8</accession>
<dbReference type="Proteomes" id="UP001515480">
    <property type="component" value="Unassembled WGS sequence"/>
</dbReference>